<dbReference type="GO" id="GO:0005886">
    <property type="term" value="C:plasma membrane"/>
    <property type="evidence" value="ECO:0007669"/>
    <property type="project" value="UniProtKB-SubCell"/>
</dbReference>
<sequence length="250" mass="25738">MLGGLLGVIAFAPAAWFAAWVERASAGHVLLADARGSLWQGSAVAVLSGGADSRGARSLPGRLQWTLRPAGLALSLQLEHACCLNGRPSVRLTPGFGTVTATLQGSPTWIGQWPAEWLVGLGTPWNTLQLGGVLRLSSPGISLQTVQGRWRVTGQAALDVANAASRVSTLERLGSYRLEIGSDPGNSGTAQLTLSTTEGALQLSGQGTLGAGGLRFRGEASAAEADQPALTNLLNIIGRRDGARSVISIG</sequence>
<keyword evidence="5" id="KW-1003">Cell membrane</keyword>
<keyword evidence="7" id="KW-0812">Transmembrane</keyword>
<evidence type="ECO:0000313" key="12">
    <source>
        <dbReference type="Proteomes" id="UP000000366"/>
    </source>
</evidence>
<keyword evidence="6" id="KW-0997">Cell inner membrane</keyword>
<evidence type="ECO:0000256" key="4">
    <source>
        <dbReference type="ARBA" id="ARBA00022448"/>
    </source>
</evidence>
<gene>
    <name evidence="11" type="primary">gspN</name>
    <name evidence="11" type="ordered locus">Mpe_A3135</name>
</gene>
<evidence type="ECO:0000256" key="7">
    <source>
        <dbReference type="ARBA" id="ARBA00022692"/>
    </source>
</evidence>
<organism evidence="11 12">
    <name type="scientific">Methylibium petroleiphilum (strain ATCC BAA-1232 / LMG 22953 / PM1)</name>
    <dbReference type="NCBI Taxonomy" id="420662"/>
    <lineage>
        <taxon>Bacteria</taxon>
        <taxon>Pseudomonadati</taxon>
        <taxon>Pseudomonadota</taxon>
        <taxon>Betaproteobacteria</taxon>
        <taxon>Burkholderiales</taxon>
        <taxon>Sphaerotilaceae</taxon>
        <taxon>Methylibium</taxon>
    </lineage>
</organism>
<dbReference type="AlphaFoldDB" id="A2SKJ9"/>
<name>A2SKJ9_METPP</name>
<dbReference type="KEGG" id="mpt:Mpe_A3135"/>
<dbReference type="eggNOG" id="ENOG502Z8UV">
    <property type="taxonomic scope" value="Bacteria"/>
</dbReference>
<evidence type="ECO:0000256" key="9">
    <source>
        <dbReference type="ARBA" id="ARBA00023136"/>
    </source>
</evidence>
<dbReference type="InterPro" id="IPR022792">
    <property type="entry name" value="T2SS_protein-GspN"/>
</dbReference>
<evidence type="ECO:0000313" key="11">
    <source>
        <dbReference type="EMBL" id="ABM96088.1"/>
    </source>
</evidence>
<keyword evidence="8" id="KW-0653">Protein transport</keyword>
<evidence type="ECO:0000256" key="2">
    <source>
        <dbReference type="ARBA" id="ARBA00007208"/>
    </source>
</evidence>
<keyword evidence="9" id="KW-0472">Membrane</keyword>
<dbReference type="Pfam" id="PF01203">
    <property type="entry name" value="T2SSN"/>
    <property type="match status" value="1"/>
</dbReference>
<evidence type="ECO:0000256" key="10">
    <source>
        <dbReference type="ARBA" id="ARBA00030772"/>
    </source>
</evidence>
<keyword evidence="12" id="KW-1185">Reference proteome</keyword>
<dbReference type="HOGENOM" id="CLU_080660_0_0_4"/>
<dbReference type="EMBL" id="CP000555">
    <property type="protein sequence ID" value="ABM96088.1"/>
    <property type="molecule type" value="Genomic_DNA"/>
</dbReference>
<keyword evidence="4" id="KW-0813">Transport</keyword>
<evidence type="ECO:0000256" key="8">
    <source>
        <dbReference type="ARBA" id="ARBA00022927"/>
    </source>
</evidence>
<protein>
    <recommendedName>
        <fullName evidence="3">Type II secretion system protein N</fullName>
    </recommendedName>
    <alternativeName>
        <fullName evidence="10">General secretion pathway protein N</fullName>
    </alternativeName>
</protein>
<evidence type="ECO:0000256" key="1">
    <source>
        <dbReference type="ARBA" id="ARBA00004533"/>
    </source>
</evidence>
<evidence type="ECO:0000256" key="5">
    <source>
        <dbReference type="ARBA" id="ARBA00022475"/>
    </source>
</evidence>
<dbReference type="GO" id="GO:0015627">
    <property type="term" value="C:type II protein secretion system complex"/>
    <property type="evidence" value="ECO:0007669"/>
    <property type="project" value="InterPro"/>
</dbReference>
<evidence type="ECO:0000256" key="3">
    <source>
        <dbReference type="ARBA" id="ARBA00021563"/>
    </source>
</evidence>
<proteinExistence type="inferred from homology"/>
<reference evidence="11 12" key="1">
    <citation type="journal article" date="2007" name="J. Bacteriol.">
        <title>Whole-genome analysis of the methyl tert-butyl ether-degrading beta-proteobacterium Methylibium petroleiphilum PM1.</title>
        <authorList>
            <person name="Kane S.R."/>
            <person name="Chakicherla A.Y."/>
            <person name="Chain P.S.G."/>
            <person name="Schmidt R."/>
            <person name="Shin M.W."/>
            <person name="Legler T.C."/>
            <person name="Scow K.M."/>
            <person name="Larimer F.W."/>
            <person name="Lucas S.M."/>
            <person name="Richardson P.M."/>
            <person name="Hristova K.R."/>
        </authorList>
    </citation>
    <scope>NUCLEOTIDE SEQUENCE [LARGE SCALE GENOMIC DNA]</scope>
    <source>
        <strain evidence="12">ATCC BAA-1232 / LMG 22953 / PM1</strain>
    </source>
</reference>
<dbReference type="Proteomes" id="UP000000366">
    <property type="component" value="Chromosome"/>
</dbReference>
<evidence type="ECO:0000256" key="6">
    <source>
        <dbReference type="ARBA" id="ARBA00022519"/>
    </source>
</evidence>
<dbReference type="GO" id="GO:0015628">
    <property type="term" value="P:protein secretion by the type II secretion system"/>
    <property type="evidence" value="ECO:0007669"/>
    <property type="project" value="InterPro"/>
</dbReference>
<comment type="subcellular location">
    <subcellularLocation>
        <location evidence="1">Cell inner membrane</location>
    </subcellularLocation>
</comment>
<accession>A2SKJ9</accession>
<dbReference type="STRING" id="420662.Mpe_A3135"/>
<comment type="similarity">
    <text evidence="2">Belongs to the GSP N family.</text>
</comment>